<evidence type="ECO:0000256" key="4">
    <source>
        <dbReference type="RuleBase" id="RU366007"/>
    </source>
</evidence>
<keyword evidence="4 6" id="KW-0670">Pyruvate</keyword>
<dbReference type="Proteomes" id="UP000028523">
    <property type="component" value="Unassembled WGS sequence"/>
</dbReference>
<sequence length="358" mass="40368">MFINKFDKKTETYSVLDINGNITKTGYKIPLSNEQILKAFYFMKLSRKLDEKMLQMQRQGRMLTFPPNMGEEALQVASVFGMDKDDYYVPAFRSGAVALTMGIKPWQLMLLWNGNEYGNVAPEGINFLPPNITIGAQYSQAAGIGLALAYKRKPNVAVTVIGDGGTSEGEFYEAMNFGNVRGVQTIFCINNNQWAISTPTAKETFNTDLAVKAIAAGIDYIKVDGNDIFASYEAFVAAREYVLANKKPILIEFVTYRQGPHTTADNPRVYRTEEYEQENNKKDPITRLEKYILNNGVATQSELDSIVEKIENEINESVPIMESKKAVTIDEIFDFTYAENYDELKEQKEEAKRIFGGK</sequence>
<dbReference type="InterPro" id="IPR017596">
    <property type="entry name" value="PdhA/BkdA"/>
</dbReference>
<name>A0A084U4I0_MALIO</name>
<dbReference type="Gene3D" id="3.40.50.970">
    <property type="match status" value="1"/>
</dbReference>
<comment type="subunit">
    <text evidence="4">Heterodimer of an alpha and a beta chain.</text>
</comment>
<comment type="function">
    <text evidence="4">The pyruvate dehydrogenase complex catalyzes the overall conversion of pyruvate to acetyl-CoA and CO(2). It contains multiple copies of three enzymatic components: pyruvate dehydrogenase (E1), dihydrolipoamide acetyltransferase (E2) and lipoamide dehydrogenase (E3).</text>
</comment>
<dbReference type="SUPFAM" id="SSF52518">
    <property type="entry name" value="Thiamin diphosphate-binding fold (THDP-binding)"/>
    <property type="match status" value="1"/>
</dbReference>
<evidence type="ECO:0000256" key="3">
    <source>
        <dbReference type="ARBA" id="ARBA00023052"/>
    </source>
</evidence>
<keyword evidence="2 4" id="KW-0560">Oxidoreductase</keyword>
<gene>
    <name evidence="6" type="primary">acoa</name>
    <name evidence="6" type="ORF">P271_730</name>
</gene>
<dbReference type="GO" id="GO:0009083">
    <property type="term" value="P:branched-chain amino acid catabolic process"/>
    <property type="evidence" value="ECO:0007669"/>
    <property type="project" value="TreeGrafter"/>
</dbReference>
<dbReference type="Pfam" id="PF00676">
    <property type="entry name" value="E1_dh"/>
    <property type="match status" value="1"/>
</dbReference>
<comment type="caution">
    <text evidence="6">The sequence shown here is derived from an EMBL/GenBank/DDBJ whole genome shotgun (WGS) entry which is preliminary data.</text>
</comment>
<dbReference type="PANTHER" id="PTHR43380">
    <property type="entry name" value="2-OXOISOVALERATE DEHYDROGENASE SUBUNIT ALPHA, MITOCHONDRIAL"/>
    <property type="match status" value="1"/>
</dbReference>
<dbReference type="GO" id="GO:0004739">
    <property type="term" value="F:pyruvate dehydrogenase (acetyl-transferring) activity"/>
    <property type="evidence" value="ECO:0007669"/>
    <property type="project" value="UniProtKB-UniRule"/>
</dbReference>
<dbReference type="EMBL" id="AWQU01000054">
    <property type="protein sequence ID" value="KFB07866.1"/>
    <property type="molecule type" value="Genomic_DNA"/>
</dbReference>
<dbReference type="InterPro" id="IPR029061">
    <property type="entry name" value="THDP-binding"/>
</dbReference>
<feature type="domain" description="Dehydrogenase E1 component" evidence="5">
    <location>
        <begin position="43"/>
        <end position="327"/>
    </location>
</feature>
<proteinExistence type="predicted"/>
<organism evidence="6 7">
    <name type="scientific">Malacoplasma iowae DK-CPA</name>
    <dbReference type="NCBI Taxonomy" id="1394179"/>
    <lineage>
        <taxon>Bacteria</taxon>
        <taxon>Bacillati</taxon>
        <taxon>Mycoplasmatota</taxon>
        <taxon>Mycoplasmoidales</taxon>
        <taxon>Mycoplasmoidaceae</taxon>
        <taxon>Malacoplasma</taxon>
    </lineage>
</organism>
<dbReference type="CDD" id="cd02000">
    <property type="entry name" value="TPP_E1_PDC_ADC_BCADC"/>
    <property type="match status" value="1"/>
</dbReference>
<evidence type="ECO:0000256" key="1">
    <source>
        <dbReference type="ARBA" id="ARBA00001964"/>
    </source>
</evidence>
<keyword evidence="3 4" id="KW-0786">Thiamine pyrophosphate</keyword>
<dbReference type="InterPro" id="IPR050771">
    <property type="entry name" value="Alpha-ketoacid_DH_E1_comp"/>
</dbReference>
<dbReference type="RefSeq" id="WP_036451421.1">
    <property type="nucleotide sequence ID" value="NZ_AWQU01000054.1"/>
</dbReference>
<dbReference type="EC" id="1.2.4.1" evidence="4"/>
<comment type="cofactor">
    <cofactor evidence="1 4">
        <name>thiamine diphosphate</name>
        <dbReference type="ChEBI" id="CHEBI:58937"/>
    </cofactor>
</comment>
<evidence type="ECO:0000313" key="7">
    <source>
        <dbReference type="Proteomes" id="UP000028523"/>
    </source>
</evidence>
<evidence type="ECO:0000313" key="6">
    <source>
        <dbReference type="EMBL" id="KFB07866.1"/>
    </source>
</evidence>
<keyword evidence="7" id="KW-1185">Reference proteome</keyword>
<reference evidence="6 7" key="1">
    <citation type="journal article" date="2014" name="PLoS ONE">
        <title>Reduction of Hydrogen Peroxide Accumulation and Toxicity by a Catalase from Mycoplasma iowae.</title>
        <authorList>
            <person name="Pritchard R.E."/>
            <person name="Prassinos A.J."/>
            <person name="Osborne J.D."/>
            <person name="Raviv Z."/>
            <person name="Balish M.F."/>
        </authorList>
    </citation>
    <scope>NUCLEOTIDE SEQUENCE [LARGE SCALE GENOMIC DNA]</scope>
    <source>
        <strain evidence="6 7">DK-CPA</strain>
    </source>
</reference>
<evidence type="ECO:0000256" key="2">
    <source>
        <dbReference type="ARBA" id="ARBA00023002"/>
    </source>
</evidence>
<dbReference type="InterPro" id="IPR001017">
    <property type="entry name" value="DH_E1"/>
</dbReference>
<comment type="catalytic activity">
    <reaction evidence="4">
        <text>N(6)-[(R)-lipoyl]-L-lysyl-[protein] + pyruvate + H(+) = N(6)-[(R)-S(8)-acetyldihydrolipoyl]-L-lysyl-[protein] + CO2</text>
        <dbReference type="Rhea" id="RHEA:19189"/>
        <dbReference type="Rhea" id="RHEA-COMP:10474"/>
        <dbReference type="Rhea" id="RHEA-COMP:10478"/>
        <dbReference type="ChEBI" id="CHEBI:15361"/>
        <dbReference type="ChEBI" id="CHEBI:15378"/>
        <dbReference type="ChEBI" id="CHEBI:16526"/>
        <dbReference type="ChEBI" id="CHEBI:83099"/>
        <dbReference type="ChEBI" id="CHEBI:83111"/>
        <dbReference type="EC" id="1.2.4.1"/>
    </reaction>
</comment>
<accession>A0A084U4I0</accession>
<dbReference type="PANTHER" id="PTHR43380:SF1">
    <property type="entry name" value="2-OXOISOVALERATE DEHYDROGENASE SUBUNIT ALPHA, MITOCHONDRIAL"/>
    <property type="match status" value="1"/>
</dbReference>
<dbReference type="NCBIfam" id="TIGR03181">
    <property type="entry name" value="PDH_E1_alph_x"/>
    <property type="match status" value="1"/>
</dbReference>
<protein>
    <recommendedName>
        <fullName evidence="4">Pyruvate dehydrogenase E1 component subunit alpha</fullName>
        <ecNumber evidence="4">1.2.4.1</ecNumber>
    </recommendedName>
</protein>
<dbReference type="AlphaFoldDB" id="A0A084U4I0"/>
<evidence type="ECO:0000259" key="5">
    <source>
        <dbReference type="Pfam" id="PF00676"/>
    </source>
</evidence>